<organism evidence="1 2">
    <name type="scientific">Ideonella alba</name>
    <dbReference type="NCBI Taxonomy" id="2824118"/>
    <lineage>
        <taxon>Bacteria</taxon>
        <taxon>Pseudomonadati</taxon>
        <taxon>Pseudomonadota</taxon>
        <taxon>Betaproteobacteria</taxon>
        <taxon>Burkholderiales</taxon>
        <taxon>Sphaerotilaceae</taxon>
        <taxon>Ideonella</taxon>
    </lineage>
</organism>
<dbReference type="InterPro" id="IPR036188">
    <property type="entry name" value="FAD/NAD-bd_sf"/>
</dbReference>
<dbReference type="AlphaFoldDB" id="A0A941BJK6"/>
<reference evidence="1 2" key="1">
    <citation type="submission" date="2021-04" db="EMBL/GenBank/DDBJ databases">
        <title>The genome sequence of Ideonella sp. 3Y2.</title>
        <authorList>
            <person name="Liu Y."/>
        </authorList>
    </citation>
    <scope>NUCLEOTIDE SEQUENCE [LARGE SCALE GENOMIC DNA]</scope>
    <source>
        <strain evidence="1 2">3Y2</strain>
    </source>
</reference>
<comment type="caution">
    <text evidence="1">The sequence shown here is derived from an EMBL/GenBank/DDBJ whole genome shotgun (WGS) entry which is preliminary data.</text>
</comment>
<accession>A0A941BJK6</accession>
<dbReference type="RefSeq" id="WP_210851451.1">
    <property type="nucleotide sequence ID" value="NZ_JAGQDD010000001.1"/>
</dbReference>
<sequence>MADPILAMHRHSAGLYELSALRTGSLRDQMLRATAMVERLHATRRIRSDIGGGLLVIGGGAAGLCAAKRASELNVEVHLAEARGRLLGPQRGVSTRLIDPVEYDWPHRHWDQAGFPAGFGRPLPLRFAADTAAKLAVAWGVEFNRAVQASRVASRSTPALGQIHLHMGHRVEASDVQDLSGTASTPVSNVQWLRRSGAPLLFGAALSCVGFGDEDVKAGHFRGRPFWSADDMSLWPAKAKILVSGGGDGAMQDLQRAATGLFGRALFEALDLPSLLEQLPESRELAAVEDAHRRLLAWSAPGTIDPSLLHSWNQAFEQVADAVARQWDQDATRLQQALALIRRPHVTWSMKHPQLGPCYALNRLLALLVVRLLQRHPDRQSHPHFLPGKELLDVHLADGRSGLAHFGDGTTLPVDRVVVRHGIQKTQGVPLFGNAPISTQQVPFALI</sequence>
<evidence type="ECO:0000313" key="1">
    <source>
        <dbReference type="EMBL" id="MBQ0929194.1"/>
    </source>
</evidence>
<dbReference type="Proteomes" id="UP000676246">
    <property type="component" value="Unassembled WGS sequence"/>
</dbReference>
<evidence type="ECO:0000313" key="2">
    <source>
        <dbReference type="Proteomes" id="UP000676246"/>
    </source>
</evidence>
<gene>
    <name evidence="1" type="ORF">KAK03_01760</name>
</gene>
<dbReference type="EMBL" id="JAGQDD010000001">
    <property type="protein sequence ID" value="MBQ0929194.1"/>
    <property type="molecule type" value="Genomic_DNA"/>
</dbReference>
<proteinExistence type="predicted"/>
<dbReference type="PRINTS" id="PR00368">
    <property type="entry name" value="FADPNR"/>
</dbReference>
<keyword evidence="2" id="KW-1185">Reference proteome</keyword>
<dbReference type="Pfam" id="PF13450">
    <property type="entry name" value="NAD_binding_8"/>
    <property type="match status" value="1"/>
</dbReference>
<dbReference type="Gene3D" id="3.50.50.60">
    <property type="entry name" value="FAD/NAD(P)-binding domain"/>
    <property type="match status" value="1"/>
</dbReference>
<name>A0A941BJK6_9BURK</name>
<dbReference type="SUPFAM" id="SSF51905">
    <property type="entry name" value="FAD/NAD(P)-binding domain"/>
    <property type="match status" value="1"/>
</dbReference>
<protein>
    <submittedName>
        <fullName evidence="1">NAD(P)-binding protein</fullName>
    </submittedName>
</protein>